<dbReference type="InterPro" id="IPR001020">
    <property type="entry name" value="PTS_HPr_His_P_site"/>
</dbReference>
<dbReference type="EMBL" id="CP013979">
    <property type="protein sequence ID" value="ANJ27050.1"/>
    <property type="molecule type" value="Genomic_DNA"/>
</dbReference>
<dbReference type="GO" id="GO:0047324">
    <property type="term" value="F:phosphoenolpyruvate-glycerone phosphotransferase activity"/>
    <property type="evidence" value="ECO:0007669"/>
    <property type="project" value="UniProtKB-EC"/>
</dbReference>
<comment type="catalytic activity">
    <reaction evidence="1">
        <text>dihydroxyacetone + phosphoenolpyruvate = dihydroxyacetone phosphate + pyruvate</text>
        <dbReference type="Rhea" id="RHEA:18381"/>
        <dbReference type="ChEBI" id="CHEBI:15361"/>
        <dbReference type="ChEBI" id="CHEBI:16016"/>
        <dbReference type="ChEBI" id="CHEBI:57642"/>
        <dbReference type="ChEBI" id="CHEBI:58702"/>
        <dbReference type="EC" id="2.7.1.121"/>
    </reaction>
</comment>
<dbReference type="InterPro" id="IPR000032">
    <property type="entry name" value="HPr-like"/>
</dbReference>
<gene>
    <name evidence="11" type="ORF">ATC03_10265</name>
</gene>
<evidence type="ECO:0000256" key="6">
    <source>
        <dbReference type="ARBA" id="ARBA00022679"/>
    </source>
</evidence>
<evidence type="ECO:0000256" key="8">
    <source>
        <dbReference type="SAM" id="MobiDB-lite"/>
    </source>
</evidence>
<organism evidence="11 12">
    <name type="scientific">Agromyces aureus</name>
    <dbReference type="NCBI Taxonomy" id="453304"/>
    <lineage>
        <taxon>Bacteria</taxon>
        <taxon>Bacillati</taxon>
        <taxon>Actinomycetota</taxon>
        <taxon>Actinomycetes</taxon>
        <taxon>Micrococcales</taxon>
        <taxon>Microbacteriaceae</taxon>
        <taxon>Agromyces</taxon>
    </lineage>
</organism>
<protein>
    <recommendedName>
        <fullName evidence="5">Phosphocarrier protein HPr</fullName>
        <ecNumber evidence="4">2.7.1.121</ecNumber>
    </recommendedName>
</protein>
<keyword evidence="12" id="KW-1185">Reference proteome</keyword>
<feature type="compositionally biased region" description="Low complexity" evidence="8">
    <location>
        <begin position="163"/>
        <end position="175"/>
    </location>
</feature>
<reference evidence="12" key="2">
    <citation type="submission" date="2016-01" db="EMBL/GenBank/DDBJ databases">
        <title>Complete genome sequence of Agromyces aureus AR33T and comparison with related organisms.</title>
        <authorList>
            <person name="Corretto E."/>
            <person name="Antonielli L."/>
            <person name="Sessitsch A."/>
            <person name="Brader G."/>
        </authorList>
    </citation>
    <scope>NUCLEOTIDE SEQUENCE [LARGE SCALE GENOMIC DNA]</scope>
    <source>
        <strain evidence="12">AR33</strain>
    </source>
</reference>
<evidence type="ECO:0000259" key="10">
    <source>
        <dbReference type="PROSITE" id="PS51350"/>
    </source>
</evidence>
<feature type="region of interest" description="Disordered" evidence="8">
    <location>
        <begin position="141"/>
        <end position="175"/>
    </location>
</feature>
<accession>A0A191WFI7</accession>
<comment type="function">
    <text evidence="3">General (non sugar-specific) component of the phosphoenolpyruvate-dependent sugar phosphotransferase system (sugar PTS). This major carbohydrate active-transport system catalyzes the phosphorylation of incoming sugar substrates concomitantly with their translocation across the cell membrane. The phosphoryl group from phosphoenolpyruvate (PEP) is transferred to the phosphoryl carrier protein HPr by enzyme I. Phospho-HPr then transfers it to the PTS EIIA domain.</text>
</comment>
<dbReference type="AlphaFoldDB" id="A0A191WFI7"/>
<dbReference type="PANTHER" id="PTHR38594">
    <property type="entry name" value="PEP-DEPENDENT DIHYDROXYACETONE KINASE, PHOSPHORYL DONOR SUBUNIT DHAM"/>
    <property type="match status" value="1"/>
</dbReference>
<dbReference type="OrthoDB" id="350754at2"/>
<evidence type="ECO:0000313" key="12">
    <source>
        <dbReference type="Proteomes" id="UP000078437"/>
    </source>
</evidence>
<sequence length="266" mass="26055">MPPPSRRVPDVGDSPRVGLVFVSHSSKIAEGLVDLAAQMAPTISLVAAGGTDDGRIGTSFDRVTAAIGEADSGAGAVVLCDLGSAILTTETALDFLDDETRTRVVIADAPLVEGGVAAAVAAEAGEPIDAVVAAARSANATAGDGDGDGGADAAGGPIEAGVPASDAPAEATGASAEASAAAGYARRETITNDDGLHARPAAEFVKLASTFAQRVTVNGIDARSLLAIMSLGLTKGASIEIASVDPEGAAAVDALADLVQSGFGEH</sequence>
<dbReference type="PROSITE" id="PS00369">
    <property type="entry name" value="PTS_HPR_HIS"/>
    <property type="match status" value="1"/>
</dbReference>
<evidence type="ECO:0000313" key="11">
    <source>
        <dbReference type="EMBL" id="ANJ27050.1"/>
    </source>
</evidence>
<dbReference type="Pfam" id="PF00381">
    <property type="entry name" value="PTS-HPr"/>
    <property type="match status" value="1"/>
</dbReference>
<name>A0A191WFI7_9MICO</name>
<dbReference type="NCBIfam" id="TIGR01003">
    <property type="entry name" value="PTS_HPr_family"/>
    <property type="match status" value="1"/>
</dbReference>
<dbReference type="STRING" id="453304.ATC03_10265"/>
<evidence type="ECO:0000256" key="3">
    <source>
        <dbReference type="ARBA" id="ARBA00003681"/>
    </source>
</evidence>
<dbReference type="InterPro" id="IPR039643">
    <property type="entry name" value="DhaM"/>
</dbReference>
<dbReference type="SUPFAM" id="SSF53062">
    <property type="entry name" value="PTS system fructose IIA component-like"/>
    <property type="match status" value="1"/>
</dbReference>
<dbReference type="Gene3D" id="3.40.50.510">
    <property type="entry name" value="Phosphotransferase system, mannose-type IIA component"/>
    <property type="match status" value="1"/>
</dbReference>
<dbReference type="GO" id="GO:0016020">
    <property type="term" value="C:membrane"/>
    <property type="evidence" value="ECO:0007669"/>
    <property type="project" value="InterPro"/>
</dbReference>
<comment type="subunit">
    <text evidence="7">Homodimer. The dihydroxyacetone kinase complex is composed of a homodimer of DhaM, a homodimer of DhaK and the subunit DhaL.</text>
</comment>
<evidence type="ECO:0000256" key="5">
    <source>
        <dbReference type="ARBA" id="ARBA00020422"/>
    </source>
</evidence>
<dbReference type="InterPro" id="IPR012844">
    <property type="entry name" value="DhaM_N"/>
</dbReference>
<proteinExistence type="predicted"/>
<feature type="domain" description="PTS EIIA type-4" evidence="9">
    <location>
        <begin position="16"/>
        <end position="142"/>
    </location>
</feature>
<dbReference type="PROSITE" id="PS51096">
    <property type="entry name" value="PTS_EIIA_TYPE_4"/>
    <property type="match status" value="1"/>
</dbReference>
<dbReference type="InterPro" id="IPR036662">
    <property type="entry name" value="PTS_EIIA_man-typ_sf"/>
</dbReference>
<evidence type="ECO:0000259" key="9">
    <source>
        <dbReference type="PROSITE" id="PS51096"/>
    </source>
</evidence>
<comment type="function">
    <text evidence="2">Component of the dihydroxyacetone kinase complex, which is responsible for the phosphoenolpyruvate (PEP)-dependent phosphorylation of dihydroxyacetone. DhaM serves as the phosphoryl donor. Is phosphorylated by phosphoenolpyruvate in an EI- and HPr-dependent reaction, and a phosphorelay system on histidine residues finally leads to phosphoryl transfer to DhaL and dihydroxyacetone.</text>
</comment>
<dbReference type="GO" id="GO:0019563">
    <property type="term" value="P:glycerol catabolic process"/>
    <property type="evidence" value="ECO:0007669"/>
    <property type="project" value="InterPro"/>
</dbReference>
<dbReference type="NCBIfam" id="TIGR02364">
    <property type="entry name" value="dha_pts"/>
    <property type="match status" value="1"/>
</dbReference>
<dbReference type="CDD" id="cd00367">
    <property type="entry name" value="PTS-HPr_like"/>
    <property type="match status" value="1"/>
</dbReference>
<dbReference type="Pfam" id="PF03610">
    <property type="entry name" value="EIIA-man"/>
    <property type="match status" value="1"/>
</dbReference>
<dbReference type="Proteomes" id="UP000078437">
    <property type="component" value="Chromosome"/>
</dbReference>
<feature type="domain" description="HPr" evidence="10">
    <location>
        <begin position="183"/>
        <end position="266"/>
    </location>
</feature>
<dbReference type="PROSITE" id="PS51350">
    <property type="entry name" value="PTS_HPR_DOM"/>
    <property type="match status" value="1"/>
</dbReference>
<dbReference type="InterPro" id="IPR035895">
    <property type="entry name" value="HPr-like_sf"/>
</dbReference>
<dbReference type="InterPro" id="IPR004701">
    <property type="entry name" value="PTS_EIIA_man-typ"/>
</dbReference>
<dbReference type="SUPFAM" id="SSF55594">
    <property type="entry name" value="HPr-like"/>
    <property type="match status" value="1"/>
</dbReference>
<dbReference type="Gene3D" id="3.30.1340.10">
    <property type="entry name" value="HPr-like"/>
    <property type="match status" value="1"/>
</dbReference>
<evidence type="ECO:0000256" key="1">
    <source>
        <dbReference type="ARBA" id="ARBA00001113"/>
    </source>
</evidence>
<dbReference type="GO" id="GO:0009401">
    <property type="term" value="P:phosphoenolpyruvate-dependent sugar phosphotransferase system"/>
    <property type="evidence" value="ECO:0007669"/>
    <property type="project" value="InterPro"/>
</dbReference>
<evidence type="ECO:0000256" key="2">
    <source>
        <dbReference type="ARBA" id="ARBA00002788"/>
    </source>
</evidence>
<evidence type="ECO:0000256" key="7">
    <source>
        <dbReference type="ARBA" id="ARBA00046577"/>
    </source>
</evidence>
<dbReference type="PANTHER" id="PTHR38594:SF1">
    <property type="entry name" value="PEP-DEPENDENT DIHYDROXYACETONE KINASE, PHOSPHORYL DONOR SUBUNIT DHAM"/>
    <property type="match status" value="1"/>
</dbReference>
<evidence type="ECO:0000256" key="4">
    <source>
        <dbReference type="ARBA" id="ARBA00012095"/>
    </source>
</evidence>
<keyword evidence="6" id="KW-0808">Transferase</keyword>
<dbReference type="PRINTS" id="PR00107">
    <property type="entry name" value="PHOSPHOCPHPR"/>
</dbReference>
<reference evidence="11 12" key="1">
    <citation type="journal article" date="2016" name="Int. J. Syst. Evol. Microbiol.">
        <title>Agromyces aureus sp. nov., isolated from the rhizosphere of Salix caprea L. grown in a heavy-metal-contaminated soil.</title>
        <authorList>
            <person name="Corretto E."/>
            <person name="Antonielli L."/>
            <person name="Sessitsch A."/>
            <person name="Compant S."/>
            <person name="Gorfer M."/>
            <person name="Kuffner M."/>
            <person name="Brader G."/>
        </authorList>
    </citation>
    <scope>NUCLEOTIDE SEQUENCE [LARGE SCALE GENOMIC DNA]</scope>
    <source>
        <strain evidence="11 12">AR33</strain>
    </source>
</reference>
<dbReference type="EC" id="2.7.1.121" evidence="4"/>
<dbReference type="KEGG" id="agy:ATC03_10265"/>